<evidence type="ECO:0000313" key="4">
    <source>
        <dbReference type="EMBL" id="EFH88977.1"/>
    </source>
</evidence>
<dbReference type="OrthoDB" id="161747at2"/>
<evidence type="ECO:0000259" key="3">
    <source>
        <dbReference type="PROSITE" id="PS50110"/>
    </source>
</evidence>
<dbReference type="PROSITE" id="PS50110">
    <property type="entry name" value="RESPONSE_REGULATORY"/>
    <property type="match status" value="1"/>
</dbReference>
<dbReference type="Proteomes" id="UP000004508">
    <property type="component" value="Unassembled WGS sequence"/>
</dbReference>
<accession>D6THH2</accession>
<dbReference type="PANTHER" id="PTHR44591:SF3">
    <property type="entry name" value="RESPONSE REGULATORY DOMAIN-CONTAINING PROTEIN"/>
    <property type="match status" value="1"/>
</dbReference>
<dbReference type="Gene3D" id="3.40.50.2300">
    <property type="match status" value="1"/>
</dbReference>
<evidence type="ECO:0000256" key="1">
    <source>
        <dbReference type="ARBA" id="ARBA00022553"/>
    </source>
</evidence>
<feature type="modified residue" description="4-aspartylphosphate" evidence="2">
    <location>
        <position position="56"/>
    </location>
</feature>
<dbReference type="PANTHER" id="PTHR44591">
    <property type="entry name" value="STRESS RESPONSE REGULATOR PROTEIN 1"/>
    <property type="match status" value="1"/>
</dbReference>
<organism evidence="4 5">
    <name type="scientific">Ktedonobacter racemifer DSM 44963</name>
    <dbReference type="NCBI Taxonomy" id="485913"/>
    <lineage>
        <taxon>Bacteria</taxon>
        <taxon>Bacillati</taxon>
        <taxon>Chloroflexota</taxon>
        <taxon>Ktedonobacteria</taxon>
        <taxon>Ktedonobacterales</taxon>
        <taxon>Ktedonobacteraceae</taxon>
        <taxon>Ktedonobacter</taxon>
    </lineage>
</organism>
<reference evidence="4 5" key="1">
    <citation type="journal article" date="2011" name="Stand. Genomic Sci.">
        <title>Non-contiguous finished genome sequence and contextual data of the filamentous soil bacterium Ktedonobacter racemifer type strain (SOSP1-21).</title>
        <authorList>
            <person name="Chang Y.J."/>
            <person name="Land M."/>
            <person name="Hauser L."/>
            <person name="Chertkov O."/>
            <person name="Del Rio T.G."/>
            <person name="Nolan M."/>
            <person name="Copeland A."/>
            <person name="Tice H."/>
            <person name="Cheng J.F."/>
            <person name="Lucas S."/>
            <person name="Han C."/>
            <person name="Goodwin L."/>
            <person name="Pitluck S."/>
            <person name="Ivanova N."/>
            <person name="Ovchinikova G."/>
            <person name="Pati A."/>
            <person name="Chen A."/>
            <person name="Palaniappan K."/>
            <person name="Mavromatis K."/>
            <person name="Liolios K."/>
            <person name="Brettin T."/>
            <person name="Fiebig A."/>
            <person name="Rohde M."/>
            <person name="Abt B."/>
            <person name="Goker M."/>
            <person name="Detter J.C."/>
            <person name="Woyke T."/>
            <person name="Bristow J."/>
            <person name="Eisen J.A."/>
            <person name="Markowitz V."/>
            <person name="Hugenholtz P."/>
            <person name="Kyrpides N.C."/>
            <person name="Klenk H.P."/>
            <person name="Lapidus A."/>
        </authorList>
    </citation>
    <scope>NUCLEOTIDE SEQUENCE [LARGE SCALE GENOMIC DNA]</scope>
    <source>
        <strain evidence="5">DSM 44963</strain>
    </source>
</reference>
<keyword evidence="5" id="KW-1185">Reference proteome</keyword>
<sequence length="124" mass="13981">MPHTTQRILIVDDDPDILEFLHIILEDEGYEVVTSDKGDFLMQLHNGELPHLIVLDVLLSGKDGRDIVRWLKSQQETRKIPVLMFSAHPSAEQTVRQAGADDFLAKPFNIEAFLAKVARLTCCA</sequence>
<evidence type="ECO:0000313" key="5">
    <source>
        <dbReference type="Proteomes" id="UP000004508"/>
    </source>
</evidence>
<comment type="caution">
    <text evidence="4">The sequence shown here is derived from an EMBL/GenBank/DDBJ whole genome shotgun (WGS) entry which is preliminary data.</text>
</comment>
<proteinExistence type="predicted"/>
<feature type="domain" description="Response regulatory" evidence="3">
    <location>
        <begin position="7"/>
        <end position="121"/>
    </location>
</feature>
<dbReference type="SUPFAM" id="SSF52172">
    <property type="entry name" value="CheY-like"/>
    <property type="match status" value="1"/>
</dbReference>
<dbReference type="RefSeq" id="WP_007905256.1">
    <property type="nucleotide sequence ID" value="NZ_ADVG01000001.1"/>
</dbReference>
<gene>
    <name evidence="4" type="ORF">Krac_10498</name>
</gene>
<dbReference type="InParanoid" id="D6THH2"/>
<dbReference type="InterPro" id="IPR011006">
    <property type="entry name" value="CheY-like_superfamily"/>
</dbReference>
<dbReference type="InterPro" id="IPR050595">
    <property type="entry name" value="Bact_response_regulator"/>
</dbReference>
<dbReference type="eggNOG" id="COG0745">
    <property type="taxonomic scope" value="Bacteria"/>
</dbReference>
<dbReference type="STRING" id="485913.Krac_10498"/>
<keyword evidence="1 2" id="KW-0597">Phosphoprotein</keyword>
<dbReference type="SMART" id="SM00448">
    <property type="entry name" value="REC"/>
    <property type="match status" value="1"/>
</dbReference>
<dbReference type="Pfam" id="PF00072">
    <property type="entry name" value="Response_reg"/>
    <property type="match status" value="1"/>
</dbReference>
<dbReference type="GO" id="GO:0000160">
    <property type="term" value="P:phosphorelay signal transduction system"/>
    <property type="evidence" value="ECO:0007669"/>
    <property type="project" value="InterPro"/>
</dbReference>
<dbReference type="InterPro" id="IPR001789">
    <property type="entry name" value="Sig_transdc_resp-reg_receiver"/>
</dbReference>
<protein>
    <submittedName>
        <fullName evidence="4">Response regulator receiver protein</fullName>
    </submittedName>
</protein>
<dbReference type="AlphaFoldDB" id="D6THH2"/>
<dbReference type="EMBL" id="ADVG01000001">
    <property type="protein sequence ID" value="EFH88977.1"/>
    <property type="molecule type" value="Genomic_DNA"/>
</dbReference>
<name>D6THH2_KTERA</name>
<evidence type="ECO:0000256" key="2">
    <source>
        <dbReference type="PROSITE-ProRule" id="PRU00169"/>
    </source>
</evidence>